<feature type="transmembrane region" description="Helical" evidence="9">
    <location>
        <begin position="437"/>
        <end position="463"/>
    </location>
</feature>
<dbReference type="GeneID" id="108256769"/>
<evidence type="ECO:0000313" key="10">
    <source>
        <dbReference type="Proteomes" id="UP000221080"/>
    </source>
</evidence>
<dbReference type="RefSeq" id="XP_017309463.2">
    <property type="nucleotide sequence ID" value="XM_017453974.3"/>
</dbReference>
<dbReference type="InterPro" id="IPR009357">
    <property type="entry name" value="Riboflavin_transptr"/>
</dbReference>
<evidence type="ECO:0000256" key="4">
    <source>
        <dbReference type="ARBA" id="ARBA00022448"/>
    </source>
</evidence>
<evidence type="ECO:0000256" key="7">
    <source>
        <dbReference type="ARBA" id="ARBA00022989"/>
    </source>
</evidence>
<comment type="function">
    <text evidence="9">Plasma membrane transporter mediating the uptake by cells of the water soluble vitamin B2/riboflavin that plays a key role in biochemical oxidation-reduction reactions of the carbohydrate, lipid, and amino acid metabolism.</text>
</comment>
<evidence type="ECO:0000256" key="5">
    <source>
        <dbReference type="ARBA" id="ARBA00022475"/>
    </source>
</evidence>
<feature type="transmembrane region" description="Helical" evidence="9">
    <location>
        <begin position="470"/>
        <end position="493"/>
    </location>
</feature>
<name>A0A2D0PSC6_ICTPU</name>
<feature type="transmembrane region" description="Helical" evidence="9">
    <location>
        <begin position="97"/>
        <end position="121"/>
    </location>
</feature>
<dbReference type="CTD" id="555631"/>
<feature type="transmembrane region" description="Helical" evidence="9">
    <location>
        <begin position="404"/>
        <end position="425"/>
    </location>
</feature>
<dbReference type="KEGG" id="ipu:108256769"/>
<dbReference type="Proteomes" id="UP000221080">
    <property type="component" value="Chromosome 24"/>
</dbReference>
<keyword evidence="6 9" id="KW-0812">Transmembrane</keyword>
<organism evidence="10 11">
    <name type="scientific">Ictalurus punctatus</name>
    <name type="common">Channel catfish</name>
    <name type="synonym">Silurus punctatus</name>
    <dbReference type="NCBI Taxonomy" id="7998"/>
    <lineage>
        <taxon>Eukaryota</taxon>
        <taxon>Metazoa</taxon>
        <taxon>Chordata</taxon>
        <taxon>Craniata</taxon>
        <taxon>Vertebrata</taxon>
        <taxon>Euteleostomi</taxon>
        <taxon>Actinopterygii</taxon>
        <taxon>Neopterygii</taxon>
        <taxon>Teleostei</taxon>
        <taxon>Ostariophysi</taxon>
        <taxon>Siluriformes</taxon>
        <taxon>Ictaluridae</taxon>
        <taxon>Ictalurus</taxon>
    </lineage>
</organism>
<gene>
    <name evidence="11" type="primary">si:ch73-196l6.5</name>
</gene>
<dbReference type="PANTHER" id="PTHR12929:SF19">
    <property type="entry name" value="RIBOFLAVIN TRANSPORTER"/>
    <property type="match status" value="1"/>
</dbReference>
<evidence type="ECO:0000256" key="3">
    <source>
        <dbReference type="ARBA" id="ARBA00006366"/>
    </source>
</evidence>
<dbReference type="PANTHER" id="PTHR12929">
    <property type="entry name" value="SOLUTE CARRIER FAMILY 52"/>
    <property type="match status" value="1"/>
</dbReference>
<comment type="similarity">
    <text evidence="3 9">Belongs to the riboflavin transporter family.</text>
</comment>
<feature type="transmembrane region" description="Helical" evidence="9">
    <location>
        <begin position="375"/>
        <end position="397"/>
    </location>
</feature>
<reference evidence="10" key="1">
    <citation type="journal article" date="2016" name="Nat. Commun.">
        <title>The channel catfish genome sequence provides insights into the evolution of scale formation in teleosts.</title>
        <authorList>
            <person name="Liu Z."/>
            <person name="Liu S."/>
            <person name="Yao J."/>
            <person name="Bao L."/>
            <person name="Zhang J."/>
            <person name="Li Y."/>
            <person name="Jiang C."/>
            <person name="Sun L."/>
            <person name="Wang R."/>
            <person name="Zhang Y."/>
            <person name="Zhou T."/>
            <person name="Zeng Q."/>
            <person name="Fu Q."/>
            <person name="Gao S."/>
            <person name="Li N."/>
            <person name="Koren S."/>
            <person name="Jiang Y."/>
            <person name="Zimin A."/>
            <person name="Xu P."/>
            <person name="Phillippy A.M."/>
            <person name="Geng X."/>
            <person name="Song L."/>
            <person name="Sun F."/>
            <person name="Li C."/>
            <person name="Wang X."/>
            <person name="Chen A."/>
            <person name="Jin Y."/>
            <person name="Yuan Z."/>
            <person name="Yang Y."/>
            <person name="Tan S."/>
            <person name="Peatman E."/>
            <person name="Lu J."/>
            <person name="Qin Z."/>
            <person name="Dunham R."/>
            <person name="Li Z."/>
            <person name="Sonstegard T."/>
            <person name="Feng J."/>
            <person name="Danzmann R.G."/>
            <person name="Schroeder S."/>
            <person name="Scheffler B."/>
            <person name="Duke M.V."/>
            <person name="Ballard L."/>
            <person name="Kucuktas H."/>
            <person name="Kaltenboeck L."/>
            <person name="Liu H."/>
            <person name="Armbruster J."/>
            <person name="Xie Y."/>
            <person name="Kirby M.L."/>
            <person name="Tian Y."/>
            <person name="Flanagan M.E."/>
            <person name="Mu W."/>
            <person name="Waldbieser G.C."/>
        </authorList>
    </citation>
    <scope>NUCLEOTIDE SEQUENCE [LARGE SCALE GENOMIC DNA]</scope>
    <source>
        <strain evidence="10">SDA103</strain>
    </source>
</reference>
<feature type="transmembrane region" description="Helical" evidence="9">
    <location>
        <begin position="201"/>
        <end position="222"/>
    </location>
</feature>
<keyword evidence="8 9" id="KW-0472">Membrane</keyword>
<feature type="transmembrane region" description="Helical" evidence="9">
    <location>
        <begin position="133"/>
        <end position="153"/>
    </location>
</feature>
<evidence type="ECO:0000313" key="11">
    <source>
        <dbReference type="RefSeq" id="XP_017309463.2"/>
    </source>
</evidence>
<keyword evidence="7 9" id="KW-1133">Transmembrane helix</keyword>
<keyword evidence="5 9" id="KW-1003">Cell membrane</keyword>
<feature type="transmembrane region" description="Helical" evidence="9">
    <location>
        <begin position="336"/>
        <end position="355"/>
    </location>
</feature>
<sequence>MLVLISGGSIIKCVHLLIKHQQAGHHGWSVNAHLQSQTKVNTLLSCQMTLTNEDSKQIKDMSLLTHVLACLFGMGSWVTICGLWVELPLIVPQVPEGWYLPSYLSILTQVANVGPLFVTLMHRFRPGKLNETAVIYFIVCFGTLASVLLAFLWKETVIVQGVERSIYLLILTFFISTVDCTSSVTFLPFMMQLKAEYLTTYYVGEGLSGLVPAVVALIQGVGAMHCVNSSQNFNPNETISGSLDSANYLIPHYLPANFSAKAFFFFLAAMMFVCFVAFLLLNKLPVVARERSISLKYQGAIRMSDFVREKKNSEQKPMMKSPNVIKKFSGMYGKGIYSWAQIVYIFIILAWVNALTNSVLLSVQSYSCLPYGNRAYHWSATLASLANPLACFIAMFYAQRSLVLMGFLTAFGSVIGVYIMGMAVLSPCPLLVNHISGAILIVAAWTFFVLTLSYVKVIIAVILRDEGHSALVWCGAVVQLGSLLGAVIMFPLVNVYDFFSSGDPCNTRC</sequence>
<dbReference type="GO" id="GO:0032217">
    <property type="term" value="F:riboflavin transmembrane transporter activity"/>
    <property type="evidence" value="ECO:0007669"/>
    <property type="project" value="UniProtKB-UniRule"/>
</dbReference>
<evidence type="ECO:0000256" key="1">
    <source>
        <dbReference type="ARBA" id="ARBA00000215"/>
    </source>
</evidence>
<comment type="subcellular location">
    <subcellularLocation>
        <location evidence="2 9">Cell membrane</location>
        <topology evidence="2 9">Multi-pass membrane protein</topology>
    </subcellularLocation>
</comment>
<evidence type="ECO:0000256" key="8">
    <source>
        <dbReference type="ARBA" id="ARBA00023136"/>
    </source>
</evidence>
<feature type="transmembrane region" description="Helical" evidence="9">
    <location>
        <begin position="63"/>
        <end position="85"/>
    </location>
</feature>
<evidence type="ECO:0000256" key="9">
    <source>
        <dbReference type="RuleBase" id="RU368035"/>
    </source>
</evidence>
<feature type="transmembrane region" description="Helical" evidence="9">
    <location>
        <begin position="165"/>
        <end position="189"/>
    </location>
</feature>
<dbReference type="GO" id="GO:0005886">
    <property type="term" value="C:plasma membrane"/>
    <property type="evidence" value="ECO:0007669"/>
    <property type="project" value="UniProtKB-SubCell"/>
</dbReference>
<reference evidence="11" key="2">
    <citation type="submission" date="2025-08" db="UniProtKB">
        <authorList>
            <consortium name="RefSeq"/>
        </authorList>
    </citation>
    <scope>IDENTIFICATION</scope>
    <source>
        <tissue evidence="11">Blood</tissue>
    </source>
</reference>
<protein>
    <recommendedName>
        <fullName evidence="9">Riboflavin transporter</fullName>
    </recommendedName>
</protein>
<dbReference type="Pfam" id="PF06237">
    <property type="entry name" value="SLC52_ribofla_tr"/>
    <property type="match status" value="1"/>
</dbReference>
<keyword evidence="4 9" id="KW-0813">Transport</keyword>
<dbReference type="AlphaFoldDB" id="A0A2D0PSC6"/>
<feature type="transmembrane region" description="Helical" evidence="9">
    <location>
        <begin position="262"/>
        <end position="281"/>
    </location>
</feature>
<evidence type="ECO:0000256" key="2">
    <source>
        <dbReference type="ARBA" id="ARBA00004651"/>
    </source>
</evidence>
<comment type="catalytic activity">
    <reaction evidence="1 9">
        <text>riboflavin(in) = riboflavin(out)</text>
        <dbReference type="Rhea" id="RHEA:35015"/>
        <dbReference type="ChEBI" id="CHEBI:57986"/>
    </reaction>
</comment>
<evidence type="ECO:0000256" key="6">
    <source>
        <dbReference type="ARBA" id="ARBA00022692"/>
    </source>
</evidence>
<dbReference type="OrthoDB" id="9995836at2759"/>
<proteinExistence type="inferred from homology"/>
<keyword evidence="10" id="KW-1185">Reference proteome</keyword>
<accession>A0A2D0PSC6</accession>